<dbReference type="STRING" id="5888.A0DQH0"/>
<dbReference type="Pfam" id="PF05193">
    <property type="entry name" value="Peptidase_M16_C"/>
    <property type="match status" value="1"/>
</dbReference>
<evidence type="ECO:0000313" key="4">
    <source>
        <dbReference type="EMBL" id="CAK85287.1"/>
    </source>
</evidence>
<dbReference type="InterPro" id="IPR007863">
    <property type="entry name" value="Peptidase_M16_C"/>
</dbReference>
<evidence type="ECO:0000313" key="5">
    <source>
        <dbReference type="Proteomes" id="UP000000600"/>
    </source>
</evidence>
<dbReference type="OMA" id="QFQSCTA"/>
<dbReference type="GO" id="GO:0005739">
    <property type="term" value="C:mitochondrion"/>
    <property type="evidence" value="ECO:0000318"/>
    <property type="project" value="GO_Central"/>
</dbReference>
<comment type="function">
    <text evidence="1">Substrate recognition and binding subunit of the essential mitochondrial processing protease (MPP), which cleaves the mitochondrial sequence off newly imported precursors proteins.</text>
</comment>
<dbReference type="eggNOG" id="KOG0960">
    <property type="taxonomic scope" value="Eukaryota"/>
</dbReference>
<proteinExistence type="inferred from homology"/>
<dbReference type="EMBL" id="CT868540">
    <property type="protein sequence ID" value="CAK85287.1"/>
    <property type="molecule type" value="Genomic_DNA"/>
</dbReference>
<name>A0DQH0_PARTE</name>
<dbReference type="RefSeq" id="XP_001452684.1">
    <property type="nucleotide sequence ID" value="XM_001452647.2"/>
</dbReference>
<protein>
    <recommendedName>
        <fullName evidence="3">Peptidase M16 C-terminal domain-containing protein</fullName>
    </recommendedName>
</protein>
<dbReference type="PANTHER" id="PTHR11851">
    <property type="entry name" value="METALLOPROTEASE"/>
    <property type="match status" value="1"/>
</dbReference>
<dbReference type="KEGG" id="ptm:GSPATT00002687001"/>
<dbReference type="SUPFAM" id="SSF63411">
    <property type="entry name" value="LuxS/MPP-like metallohydrolase"/>
    <property type="match status" value="2"/>
</dbReference>
<dbReference type="Proteomes" id="UP000000600">
    <property type="component" value="Unassembled WGS sequence"/>
</dbReference>
<evidence type="ECO:0000256" key="1">
    <source>
        <dbReference type="ARBA" id="ARBA00002123"/>
    </source>
</evidence>
<feature type="domain" description="Peptidase M16 C-terminal" evidence="3">
    <location>
        <begin position="188"/>
        <end position="369"/>
    </location>
</feature>
<evidence type="ECO:0000256" key="2">
    <source>
        <dbReference type="ARBA" id="ARBA00007261"/>
    </source>
</evidence>
<comment type="similarity">
    <text evidence="2">Belongs to the peptidase M16 family.</text>
</comment>
<dbReference type="InterPro" id="IPR050361">
    <property type="entry name" value="MPP/UQCRC_Complex"/>
</dbReference>
<dbReference type="InterPro" id="IPR011249">
    <property type="entry name" value="Metalloenz_LuxS/M16"/>
</dbReference>
<keyword evidence="5" id="KW-1185">Reference proteome</keyword>
<dbReference type="HOGENOM" id="CLU_009902_5_1_1"/>
<dbReference type="FunFam" id="3.30.830.10:FF:000235">
    <property type="entry name" value="Uncharacterized protein"/>
    <property type="match status" value="1"/>
</dbReference>
<dbReference type="GeneID" id="5038469"/>
<dbReference type="FunCoup" id="A0DQH0">
    <property type="interactions" value="1444"/>
</dbReference>
<gene>
    <name evidence="4" type="ORF">GSPATT00002687001</name>
</gene>
<dbReference type="OrthoDB" id="10251424at2759"/>
<dbReference type="Gene3D" id="3.30.830.10">
    <property type="entry name" value="Metalloenzyme, LuxS/M16 peptidase-like"/>
    <property type="match status" value="2"/>
</dbReference>
<dbReference type="GO" id="GO:0046872">
    <property type="term" value="F:metal ion binding"/>
    <property type="evidence" value="ECO:0007669"/>
    <property type="project" value="InterPro"/>
</dbReference>
<organism evidence="4 5">
    <name type="scientific">Paramecium tetraurelia</name>
    <dbReference type="NCBI Taxonomy" id="5888"/>
    <lineage>
        <taxon>Eukaryota</taxon>
        <taxon>Sar</taxon>
        <taxon>Alveolata</taxon>
        <taxon>Ciliophora</taxon>
        <taxon>Intramacronucleata</taxon>
        <taxon>Oligohymenophorea</taxon>
        <taxon>Peniculida</taxon>
        <taxon>Parameciidae</taxon>
        <taxon>Paramecium</taxon>
    </lineage>
</organism>
<reference evidence="4 5" key="1">
    <citation type="journal article" date="2006" name="Nature">
        <title>Global trends of whole-genome duplications revealed by the ciliate Paramecium tetraurelia.</title>
        <authorList>
            <consortium name="Genoscope"/>
            <person name="Aury J.-M."/>
            <person name="Jaillon O."/>
            <person name="Duret L."/>
            <person name="Noel B."/>
            <person name="Jubin C."/>
            <person name="Porcel B.M."/>
            <person name="Segurens B."/>
            <person name="Daubin V."/>
            <person name="Anthouard V."/>
            <person name="Aiach N."/>
            <person name="Arnaiz O."/>
            <person name="Billaut A."/>
            <person name="Beisson J."/>
            <person name="Blanc I."/>
            <person name="Bouhouche K."/>
            <person name="Camara F."/>
            <person name="Duharcourt S."/>
            <person name="Guigo R."/>
            <person name="Gogendeau D."/>
            <person name="Katinka M."/>
            <person name="Keller A.-M."/>
            <person name="Kissmehl R."/>
            <person name="Klotz C."/>
            <person name="Koll F."/>
            <person name="Le Moue A."/>
            <person name="Lepere C."/>
            <person name="Malinsky S."/>
            <person name="Nowacki M."/>
            <person name="Nowak J.K."/>
            <person name="Plattner H."/>
            <person name="Poulain J."/>
            <person name="Ruiz F."/>
            <person name="Serrano V."/>
            <person name="Zagulski M."/>
            <person name="Dessen P."/>
            <person name="Betermier M."/>
            <person name="Weissenbach J."/>
            <person name="Scarpelli C."/>
            <person name="Schachter V."/>
            <person name="Sperling L."/>
            <person name="Meyer E."/>
            <person name="Cohen J."/>
            <person name="Wincker P."/>
        </authorList>
    </citation>
    <scope>NUCLEOTIDE SEQUENCE [LARGE SCALE GENOMIC DNA]</scope>
    <source>
        <strain evidence="4 5">Stock d4-2</strain>
    </source>
</reference>
<evidence type="ECO:0000259" key="3">
    <source>
        <dbReference type="Pfam" id="PF05193"/>
    </source>
</evidence>
<dbReference type="InParanoid" id="A0DQH0"/>
<dbReference type="PANTHER" id="PTHR11851:SF49">
    <property type="entry name" value="MITOCHONDRIAL-PROCESSING PEPTIDASE SUBUNIT ALPHA"/>
    <property type="match status" value="1"/>
</dbReference>
<accession>A0DQH0</accession>
<dbReference type="AlphaFoldDB" id="A0DQH0"/>
<sequence length="453" mass="52152">MNKILRGFSTVKSMKYIKDKQPILKISELPSGIKIFTEQTAFPFASDIGICFKAGLRNELPSETGSLFSLNQHMYHISENDCLENLQIYQLFSEQTLRTGCMLDQTYDSELSYWKCQFIQEDFDMIVDVLLKLALTTKRIAKETRDQFSQMNIPQERMTVDEVIKRAAFGTHPLTNAKTSAQILPKQEDFSRFQEQMLTSQNMIIGYAGVWSHEQFREYIEKKLVNHQQFFQRQLRKQTSPEFHSQVFALNDEKNDTLDIALLFKGSKWSDKNMPTQHILNQILGSSSSWSTGGPGKGMRSRTTLNLMQSIQSVEEAAGVSQVFSDAGIFGLRVQGPPSSKQELYECLIDEFRQLGQPMSDEEFQRGKNIAITLINLNLERQADRLEEQIKTTFLMGQNAVPLYESLIENVTKEQLQDYVKNFINNSEPTLMYYGKNVKDIPTMQQIKKNLRK</sequence>